<dbReference type="Gene3D" id="3.40.50.300">
    <property type="entry name" value="P-loop containing nucleotide triphosphate hydrolases"/>
    <property type="match status" value="1"/>
</dbReference>
<evidence type="ECO:0000313" key="7">
    <source>
        <dbReference type="EMBL" id="CAA0084578.1"/>
    </source>
</evidence>
<keyword evidence="6" id="KW-0378">Hydrolase</keyword>
<keyword evidence="6" id="KW-0482">Metalloprotease</keyword>
<dbReference type="Pfam" id="PF00004">
    <property type="entry name" value="AAA"/>
    <property type="match status" value="1"/>
</dbReference>
<dbReference type="GO" id="GO:0008237">
    <property type="term" value="F:metallopeptidase activity"/>
    <property type="evidence" value="ECO:0007669"/>
    <property type="project" value="UniProtKB-KW"/>
</dbReference>
<dbReference type="InterPro" id="IPR027417">
    <property type="entry name" value="P-loop_NTPase"/>
</dbReference>
<dbReference type="InterPro" id="IPR052381">
    <property type="entry name" value="AAA_domain_protein"/>
</dbReference>
<evidence type="ECO:0000256" key="3">
    <source>
        <dbReference type="ARBA" id="ARBA00038088"/>
    </source>
</evidence>
<dbReference type="PANTHER" id="PTHR42960:SF1">
    <property type="entry name" value="YCF46 PROTEIN"/>
    <property type="match status" value="1"/>
</dbReference>
<dbReference type="EMBL" id="CACSIM010000001">
    <property type="protein sequence ID" value="CAA0084578.1"/>
    <property type="molecule type" value="Genomic_DNA"/>
</dbReference>
<evidence type="ECO:0000256" key="1">
    <source>
        <dbReference type="ARBA" id="ARBA00022741"/>
    </source>
</evidence>
<dbReference type="RefSeq" id="WP_159267082.1">
    <property type="nucleotide sequence ID" value="NZ_CACSIK010000001.1"/>
</dbReference>
<evidence type="ECO:0000313" key="8">
    <source>
        <dbReference type="Proteomes" id="UP000435877"/>
    </source>
</evidence>
<keyword evidence="8" id="KW-1185">Reference proteome</keyword>
<dbReference type="Gene3D" id="1.10.8.60">
    <property type="match status" value="1"/>
</dbReference>
<keyword evidence="6" id="KW-0645">Protease</keyword>
<feature type="domain" description="AAA+ ATPase" evidence="5">
    <location>
        <begin position="261"/>
        <end position="394"/>
    </location>
</feature>
<evidence type="ECO:0000313" key="9">
    <source>
        <dbReference type="Proteomes" id="UP000439591"/>
    </source>
</evidence>
<dbReference type="InterPro" id="IPR003959">
    <property type="entry name" value="ATPase_AAA_core"/>
</dbReference>
<dbReference type="EMBL" id="CACSIK010000001">
    <property type="protein sequence ID" value="CAA0082097.1"/>
    <property type="molecule type" value="Genomic_DNA"/>
</dbReference>
<dbReference type="Proteomes" id="UP000439591">
    <property type="component" value="Unassembled WGS sequence"/>
</dbReference>
<reference evidence="8 9" key="1">
    <citation type="submission" date="2019-11" db="EMBL/GenBank/DDBJ databases">
        <authorList>
            <person name="Holert J."/>
        </authorList>
    </citation>
    <scope>NUCLEOTIDE SEQUENCE [LARGE SCALE GENOMIC DNA]</scope>
    <source>
        <strain evidence="7">BC3_2A</strain>
        <strain evidence="6">SB11_1A</strain>
    </source>
</reference>
<dbReference type="Proteomes" id="UP000435877">
    <property type="component" value="Unassembled WGS sequence"/>
</dbReference>
<sequence>MNDSHDLRLIIESRIPIIIIETWEEKRALTLLAKLGIQLGLPVFAWSITDGLRRSDYEQDANNPLTAEPEAALKHIRSGSLAGIYALCDLHPFLGDEPRIVRLIKDIAQNAEDTGQCLILISHAIDIPSEFKRHSARFSLSMPQDHKLRAAVYKEAQDFSNAKGRKVKTDRDALNKLVNNLRGLPIEDARKLARGAIFQDGAITHSDISAVNKAKFELLDMDGVLSFEYDTTNFGQVGGLSKLKSWLSKREQAFNHHGEDSPKGIMLVGVQGGGKSLAAKAVAGLWGLPLLKMDMGALYNKFFGESERNVREALALAETMSPCVLWIDEIEKGIGSDAHDGGTSRRILATLLTWMAEHKHAVFIVATANDIQRLPPELIRKGRLDEIFFVDLPSENVRQDIFSIHLKKRNYELKNFRCAELSSASDGFTGAEIEQAIVAARYSANARNEQLTTAHILHEISNTVPLSITMSEDINALRHWCQSRAVASD</sequence>
<accession>A0A5S9MZF5</accession>
<dbReference type="AlphaFoldDB" id="A0A5S9MZF5"/>
<gene>
    <name evidence="6" type="primary">ftsH1</name>
    <name evidence="6" type="ORF">IHBHHGIJ_00381</name>
    <name evidence="7" type="ORF">KFEGEMFD_00769</name>
</gene>
<name>A0A5S9MZF5_9GAMM</name>
<dbReference type="InterPro" id="IPR003593">
    <property type="entry name" value="AAA+_ATPase"/>
</dbReference>
<proteinExistence type="inferred from homology"/>
<evidence type="ECO:0000259" key="5">
    <source>
        <dbReference type="SMART" id="SM00382"/>
    </source>
</evidence>
<dbReference type="OrthoDB" id="9809379at2"/>
<dbReference type="PANTHER" id="PTHR42960">
    <property type="entry name" value="YCF46 PROTEIN"/>
    <property type="match status" value="1"/>
</dbReference>
<dbReference type="GO" id="GO:0005524">
    <property type="term" value="F:ATP binding"/>
    <property type="evidence" value="ECO:0007669"/>
    <property type="project" value="UniProtKB-KW"/>
</dbReference>
<dbReference type="SUPFAM" id="SSF52540">
    <property type="entry name" value="P-loop containing nucleoside triphosphate hydrolases"/>
    <property type="match status" value="1"/>
</dbReference>
<evidence type="ECO:0000256" key="4">
    <source>
        <dbReference type="ARBA" id="ARBA00040480"/>
    </source>
</evidence>
<comment type="similarity">
    <text evidence="3">Belongs to the AAA ATPase family. Highly divergent.</text>
</comment>
<evidence type="ECO:0000256" key="2">
    <source>
        <dbReference type="ARBA" id="ARBA00022840"/>
    </source>
</evidence>
<evidence type="ECO:0000313" key="6">
    <source>
        <dbReference type="EMBL" id="CAA0082097.1"/>
    </source>
</evidence>
<keyword evidence="2" id="KW-0067">ATP-binding</keyword>
<protein>
    <recommendedName>
        <fullName evidence="4">Uncharacterized AAA domain-containing protein ycf46</fullName>
    </recommendedName>
</protein>
<dbReference type="GO" id="GO:0006508">
    <property type="term" value="P:proteolysis"/>
    <property type="evidence" value="ECO:0007669"/>
    <property type="project" value="UniProtKB-KW"/>
</dbReference>
<dbReference type="SMART" id="SM00382">
    <property type="entry name" value="AAA"/>
    <property type="match status" value="1"/>
</dbReference>
<organism evidence="6 8">
    <name type="scientific">Zhongshania aliphaticivorans</name>
    <dbReference type="NCBI Taxonomy" id="1470434"/>
    <lineage>
        <taxon>Bacteria</taxon>
        <taxon>Pseudomonadati</taxon>
        <taxon>Pseudomonadota</taxon>
        <taxon>Gammaproteobacteria</taxon>
        <taxon>Cellvibrionales</taxon>
        <taxon>Spongiibacteraceae</taxon>
        <taxon>Zhongshania</taxon>
    </lineage>
</organism>
<dbReference type="GO" id="GO:0016887">
    <property type="term" value="F:ATP hydrolysis activity"/>
    <property type="evidence" value="ECO:0007669"/>
    <property type="project" value="InterPro"/>
</dbReference>
<keyword evidence="1" id="KW-0547">Nucleotide-binding</keyword>